<dbReference type="SUPFAM" id="SSF51735">
    <property type="entry name" value="NAD(P)-binding Rossmann-fold domains"/>
    <property type="match status" value="1"/>
</dbReference>
<dbReference type="Gene3D" id="3.40.50.720">
    <property type="entry name" value="NAD(P)-binding Rossmann-like Domain"/>
    <property type="match status" value="1"/>
</dbReference>
<dbReference type="RefSeq" id="WP_343759905.1">
    <property type="nucleotide sequence ID" value="NZ_BAAACG010000006.1"/>
</dbReference>
<evidence type="ECO:0000313" key="3">
    <source>
        <dbReference type="EMBL" id="GAA0736814.1"/>
    </source>
</evidence>
<gene>
    <name evidence="3" type="ORF">GCM10008906_12340</name>
</gene>
<name>A0ABN1JEB0_9CLOT</name>
<comment type="caution">
    <text evidence="3">The sequence shown here is derived from an EMBL/GenBank/DDBJ whole genome shotgun (WGS) entry which is preliminary data.</text>
</comment>
<protein>
    <recommendedName>
        <fullName evidence="5">Oxidoreductase family, NAD-binding Rossmann fold</fullName>
    </recommendedName>
</protein>
<dbReference type="InterPro" id="IPR048655">
    <property type="entry name" value="Irp3-like_C"/>
</dbReference>
<dbReference type="InterPro" id="IPR036291">
    <property type="entry name" value="NAD(P)-bd_dom_sf"/>
</dbReference>
<dbReference type="PANTHER" id="PTHR43377:SF1">
    <property type="entry name" value="BILIVERDIN REDUCTASE A"/>
    <property type="match status" value="1"/>
</dbReference>
<feature type="domain" description="Thiazolinyl imine reductase-like C-terminal" evidence="2">
    <location>
        <begin position="152"/>
        <end position="247"/>
    </location>
</feature>
<dbReference type="EMBL" id="BAAACG010000006">
    <property type="protein sequence ID" value="GAA0736814.1"/>
    <property type="molecule type" value="Genomic_DNA"/>
</dbReference>
<dbReference type="Pfam" id="PF21390">
    <property type="entry name" value="Irp3-like_C"/>
    <property type="match status" value="1"/>
</dbReference>
<reference evidence="3 4" key="1">
    <citation type="journal article" date="2019" name="Int. J. Syst. Evol. Microbiol.">
        <title>The Global Catalogue of Microorganisms (GCM) 10K type strain sequencing project: providing services to taxonomists for standard genome sequencing and annotation.</title>
        <authorList>
            <consortium name="The Broad Institute Genomics Platform"/>
            <consortium name="The Broad Institute Genome Sequencing Center for Infectious Disease"/>
            <person name="Wu L."/>
            <person name="Ma J."/>
        </authorList>
    </citation>
    <scope>NUCLEOTIDE SEQUENCE [LARGE SCALE GENOMIC DNA]</scope>
    <source>
        <strain evidence="3 4">JCM 1407</strain>
    </source>
</reference>
<evidence type="ECO:0000259" key="2">
    <source>
        <dbReference type="Pfam" id="PF21390"/>
    </source>
</evidence>
<dbReference type="InterPro" id="IPR000683">
    <property type="entry name" value="Gfo/Idh/MocA-like_OxRdtase_N"/>
</dbReference>
<dbReference type="InterPro" id="IPR051450">
    <property type="entry name" value="Gfo/Idh/MocA_Oxidoreductases"/>
</dbReference>
<organism evidence="3 4">
    <name type="scientific">Clostridium oceanicum</name>
    <dbReference type="NCBI Taxonomy" id="1543"/>
    <lineage>
        <taxon>Bacteria</taxon>
        <taxon>Bacillati</taxon>
        <taxon>Bacillota</taxon>
        <taxon>Clostridia</taxon>
        <taxon>Eubacteriales</taxon>
        <taxon>Clostridiaceae</taxon>
        <taxon>Clostridium</taxon>
    </lineage>
</organism>
<evidence type="ECO:0000259" key="1">
    <source>
        <dbReference type="Pfam" id="PF01408"/>
    </source>
</evidence>
<feature type="domain" description="Gfo/Idh/MocA-like oxidoreductase N-terminal" evidence="1">
    <location>
        <begin position="7"/>
        <end position="123"/>
    </location>
</feature>
<dbReference type="Gene3D" id="3.30.360.10">
    <property type="entry name" value="Dihydrodipicolinate Reductase, domain 2"/>
    <property type="match status" value="1"/>
</dbReference>
<dbReference type="NCBIfam" id="TIGR01761">
    <property type="entry name" value="thiaz-red"/>
    <property type="match status" value="1"/>
</dbReference>
<dbReference type="PANTHER" id="PTHR43377">
    <property type="entry name" value="BILIVERDIN REDUCTASE A"/>
    <property type="match status" value="1"/>
</dbReference>
<dbReference type="Proteomes" id="UP001501510">
    <property type="component" value="Unassembled WGS sequence"/>
</dbReference>
<evidence type="ECO:0000313" key="4">
    <source>
        <dbReference type="Proteomes" id="UP001501510"/>
    </source>
</evidence>
<dbReference type="Pfam" id="PF01408">
    <property type="entry name" value="GFO_IDH_MocA"/>
    <property type="match status" value="1"/>
</dbReference>
<dbReference type="InterPro" id="IPR010091">
    <property type="entry name" value="Thiazolinyl_imide_reductase"/>
</dbReference>
<sequence length="343" mass="39303">MNNIKKKIIMCGINFGKFYLDGIERAKEDFELVGILSRGSNKSVKIASNLNVPLYKDIKEIDLKNVDFACVVVPSTVVGGSGTEIANRFLEKGISVIQEHPVHYKDYLESLKIAKSNNCYYYMNCFYSYVPSIIEFIKQANLLKKHSKFIQIEASCSVQVLYPIIEILGKILDGFRPWSLKKIHINEEGYLFKEIVGKIRNIPLSLKVQNQIDPKDPDNFMHLMHRITLITDKGSLSLTDTNGEVVWMPKMYIPRNDNGEFSLDNTDKLLHTSLSTVYYSTKNETYKNLYESIWPKATKDALLSFKNKIDSNDYDLRENQYQLTASRVWKDIGEVLGPAEIIS</sequence>
<proteinExistence type="predicted"/>
<accession>A0ABN1JEB0</accession>
<evidence type="ECO:0008006" key="5">
    <source>
        <dbReference type="Google" id="ProtNLM"/>
    </source>
</evidence>
<keyword evidence="4" id="KW-1185">Reference proteome</keyword>